<reference evidence="1" key="2">
    <citation type="journal article" date="2015" name="Data Brief">
        <title>Shoot transcriptome of the giant reed, Arundo donax.</title>
        <authorList>
            <person name="Barrero R.A."/>
            <person name="Guerrero F.D."/>
            <person name="Moolhuijzen P."/>
            <person name="Goolsby J.A."/>
            <person name="Tidwell J."/>
            <person name="Bellgard S.E."/>
            <person name="Bellgard M.I."/>
        </authorList>
    </citation>
    <scope>NUCLEOTIDE SEQUENCE</scope>
    <source>
        <tissue evidence="1">Shoot tissue taken approximately 20 cm above the soil surface</tissue>
    </source>
</reference>
<reference evidence="1" key="1">
    <citation type="submission" date="2014-09" db="EMBL/GenBank/DDBJ databases">
        <authorList>
            <person name="Magalhaes I.L.F."/>
            <person name="Oliveira U."/>
            <person name="Santos F.R."/>
            <person name="Vidigal T.H.D.A."/>
            <person name="Brescovit A.D."/>
            <person name="Santos A.J."/>
        </authorList>
    </citation>
    <scope>NUCLEOTIDE SEQUENCE</scope>
    <source>
        <tissue evidence="1">Shoot tissue taken approximately 20 cm above the soil surface</tissue>
    </source>
</reference>
<sequence length="104" mass="11039">MFGCTALMSASQLRRLRLNRPRAGEEEEEALLGLRRAAKLSVGKVAAPSATPPASSSLFEQKCGVRGGTKGVTRHLIGTGEEIGDGTVTARHCCCSLRSRTTRP</sequence>
<organism evidence="1">
    <name type="scientific">Arundo donax</name>
    <name type="common">Giant reed</name>
    <name type="synonym">Donax arundinaceus</name>
    <dbReference type="NCBI Taxonomy" id="35708"/>
    <lineage>
        <taxon>Eukaryota</taxon>
        <taxon>Viridiplantae</taxon>
        <taxon>Streptophyta</taxon>
        <taxon>Embryophyta</taxon>
        <taxon>Tracheophyta</taxon>
        <taxon>Spermatophyta</taxon>
        <taxon>Magnoliopsida</taxon>
        <taxon>Liliopsida</taxon>
        <taxon>Poales</taxon>
        <taxon>Poaceae</taxon>
        <taxon>PACMAD clade</taxon>
        <taxon>Arundinoideae</taxon>
        <taxon>Arundineae</taxon>
        <taxon>Arundo</taxon>
    </lineage>
</organism>
<dbReference type="EMBL" id="GBRH01183151">
    <property type="protein sequence ID" value="JAE14745.1"/>
    <property type="molecule type" value="Transcribed_RNA"/>
</dbReference>
<name>A0A0A9FPJ5_ARUDO</name>
<proteinExistence type="predicted"/>
<evidence type="ECO:0000313" key="1">
    <source>
        <dbReference type="EMBL" id="JAE14745.1"/>
    </source>
</evidence>
<protein>
    <submittedName>
        <fullName evidence="1">Uncharacterized protein</fullName>
    </submittedName>
</protein>
<dbReference type="AlphaFoldDB" id="A0A0A9FPJ5"/>
<accession>A0A0A9FPJ5</accession>